<sequence>MVSRGPTQQQHVLVESIVLIVVKVDFASFRDAGGISFDSVEHGDLVVEDEVDNDPRPGVMCRQGLVELRGYLFQSRELAPGHEREVVVLVVVSNVPGDQVQEPVLVVWLERSTVRDSDREVRDYGKKTVMQGLFESQIMGQFVDAEETVLVAGTSDNVRKGQKLVAERAGISEVVCDSELETNNHQRNVLGERFMATQLGDCWVFL</sequence>
<dbReference type="AlphaFoldDB" id="A0A9P8PFV4"/>
<gene>
    <name evidence="1" type="ORF">OGAPHI_000221</name>
</gene>
<organism evidence="1 2">
    <name type="scientific">Ogataea philodendri</name>
    <dbReference type="NCBI Taxonomy" id="1378263"/>
    <lineage>
        <taxon>Eukaryota</taxon>
        <taxon>Fungi</taxon>
        <taxon>Dikarya</taxon>
        <taxon>Ascomycota</taxon>
        <taxon>Saccharomycotina</taxon>
        <taxon>Pichiomycetes</taxon>
        <taxon>Pichiales</taxon>
        <taxon>Pichiaceae</taxon>
        <taxon>Ogataea</taxon>
    </lineage>
</organism>
<accession>A0A9P8PFV4</accession>
<dbReference type="Proteomes" id="UP000769157">
    <property type="component" value="Unassembled WGS sequence"/>
</dbReference>
<reference evidence="1" key="1">
    <citation type="journal article" date="2021" name="Open Biol.">
        <title>Shared evolutionary footprints suggest mitochondrial oxidative damage underlies multiple complex I losses in fungi.</title>
        <authorList>
            <person name="Schikora-Tamarit M.A."/>
            <person name="Marcet-Houben M."/>
            <person name="Nosek J."/>
            <person name="Gabaldon T."/>
        </authorList>
    </citation>
    <scope>NUCLEOTIDE SEQUENCE</scope>
    <source>
        <strain evidence="1">CBS6075</strain>
    </source>
</reference>
<name>A0A9P8PFV4_9ASCO</name>
<comment type="caution">
    <text evidence="1">The sequence shown here is derived from an EMBL/GenBank/DDBJ whole genome shotgun (WGS) entry which is preliminary data.</text>
</comment>
<dbReference type="EMBL" id="JAEUBE010000055">
    <property type="protein sequence ID" value="KAH3671518.1"/>
    <property type="molecule type" value="Genomic_DNA"/>
</dbReference>
<reference evidence="1" key="2">
    <citation type="submission" date="2021-01" db="EMBL/GenBank/DDBJ databases">
        <authorList>
            <person name="Schikora-Tamarit M.A."/>
        </authorList>
    </citation>
    <scope>NUCLEOTIDE SEQUENCE</scope>
    <source>
        <strain evidence="1">CBS6075</strain>
    </source>
</reference>
<protein>
    <submittedName>
        <fullName evidence="1">Uncharacterized protein</fullName>
    </submittedName>
</protein>
<dbReference type="GeneID" id="70232189"/>
<keyword evidence="2" id="KW-1185">Reference proteome</keyword>
<evidence type="ECO:0000313" key="1">
    <source>
        <dbReference type="EMBL" id="KAH3671518.1"/>
    </source>
</evidence>
<proteinExistence type="predicted"/>
<dbReference type="RefSeq" id="XP_046064694.1">
    <property type="nucleotide sequence ID" value="XM_046203075.1"/>
</dbReference>
<evidence type="ECO:0000313" key="2">
    <source>
        <dbReference type="Proteomes" id="UP000769157"/>
    </source>
</evidence>